<evidence type="ECO:0000313" key="2">
    <source>
        <dbReference type="Proteomes" id="UP000327157"/>
    </source>
</evidence>
<protein>
    <submittedName>
        <fullName evidence="1">Uncharacterized protein</fullName>
    </submittedName>
</protein>
<organism evidence="1 2">
    <name type="scientific">Pyrus ussuriensis x Pyrus communis</name>
    <dbReference type="NCBI Taxonomy" id="2448454"/>
    <lineage>
        <taxon>Eukaryota</taxon>
        <taxon>Viridiplantae</taxon>
        <taxon>Streptophyta</taxon>
        <taxon>Embryophyta</taxon>
        <taxon>Tracheophyta</taxon>
        <taxon>Spermatophyta</taxon>
        <taxon>Magnoliopsida</taxon>
        <taxon>eudicotyledons</taxon>
        <taxon>Gunneridae</taxon>
        <taxon>Pentapetalae</taxon>
        <taxon>rosids</taxon>
        <taxon>fabids</taxon>
        <taxon>Rosales</taxon>
        <taxon>Rosaceae</taxon>
        <taxon>Amygdaloideae</taxon>
        <taxon>Maleae</taxon>
        <taxon>Pyrus</taxon>
    </lineage>
</organism>
<name>A0A5N5H5M7_9ROSA</name>
<comment type="caution">
    <text evidence="1">The sequence shown here is derived from an EMBL/GenBank/DDBJ whole genome shotgun (WGS) entry which is preliminary data.</text>
</comment>
<dbReference type="EMBL" id="SMOL01000231">
    <property type="protein sequence ID" value="KAB2622888.1"/>
    <property type="molecule type" value="Genomic_DNA"/>
</dbReference>
<dbReference type="AlphaFoldDB" id="A0A5N5H5M7"/>
<gene>
    <name evidence="1" type="ORF">D8674_025070</name>
</gene>
<evidence type="ECO:0000313" key="1">
    <source>
        <dbReference type="EMBL" id="KAB2622888.1"/>
    </source>
</evidence>
<reference evidence="1 2" key="1">
    <citation type="submission" date="2019-09" db="EMBL/GenBank/DDBJ databases">
        <authorList>
            <person name="Ou C."/>
        </authorList>
    </citation>
    <scope>NUCLEOTIDE SEQUENCE [LARGE SCALE GENOMIC DNA]</scope>
    <source>
        <strain evidence="1">S2</strain>
        <tissue evidence="1">Leaf</tissue>
    </source>
</reference>
<proteinExistence type="predicted"/>
<dbReference type="Proteomes" id="UP000327157">
    <property type="component" value="Chromosome 4"/>
</dbReference>
<keyword evidence="2" id="KW-1185">Reference proteome</keyword>
<reference evidence="2" key="2">
    <citation type="submission" date="2019-10" db="EMBL/GenBank/DDBJ databases">
        <title>A de novo genome assembly of a pear dwarfing rootstock.</title>
        <authorList>
            <person name="Wang F."/>
            <person name="Wang J."/>
            <person name="Li S."/>
            <person name="Zhang Y."/>
            <person name="Fang M."/>
            <person name="Ma L."/>
            <person name="Zhao Y."/>
            <person name="Jiang S."/>
        </authorList>
    </citation>
    <scope>NUCLEOTIDE SEQUENCE [LARGE SCALE GENOMIC DNA]</scope>
</reference>
<reference evidence="1 2" key="3">
    <citation type="submission" date="2019-11" db="EMBL/GenBank/DDBJ databases">
        <title>A de novo genome assembly of a pear dwarfing rootstock.</title>
        <authorList>
            <person name="Wang F."/>
            <person name="Wang J."/>
            <person name="Li S."/>
            <person name="Zhang Y."/>
            <person name="Fang M."/>
            <person name="Ma L."/>
            <person name="Zhao Y."/>
            <person name="Jiang S."/>
        </authorList>
    </citation>
    <scope>NUCLEOTIDE SEQUENCE [LARGE SCALE GENOMIC DNA]</scope>
    <source>
        <strain evidence="1">S2</strain>
        <tissue evidence="1">Leaf</tissue>
    </source>
</reference>
<accession>A0A5N5H5M7</accession>
<sequence>MPTLKLGMDDLFKTFALDKQTAAEVTAFASLSPFLLISEPKLRDRAKSFHSKFRIRIANVAGNSDSGVNVPVGNCCRKIANVDRIESL</sequence>